<gene>
    <name evidence="7" type="ORF">SAMN02746011_00107</name>
</gene>
<keyword evidence="8" id="KW-1185">Reference proteome</keyword>
<dbReference type="CDD" id="cd05300">
    <property type="entry name" value="2-Hacid_dh_1"/>
    <property type="match status" value="1"/>
</dbReference>
<evidence type="ECO:0000259" key="5">
    <source>
        <dbReference type="Pfam" id="PF00389"/>
    </source>
</evidence>
<feature type="domain" description="D-isomer specific 2-hydroxyacid dehydrogenase catalytic" evidence="5">
    <location>
        <begin position="5"/>
        <end position="301"/>
    </location>
</feature>
<dbReference type="GO" id="GO:0051287">
    <property type="term" value="F:NAD binding"/>
    <property type="evidence" value="ECO:0007669"/>
    <property type="project" value="InterPro"/>
</dbReference>
<dbReference type="Pfam" id="PF02826">
    <property type="entry name" value="2-Hacid_dh_C"/>
    <property type="match status" value="1"/>
</dbReference>
<dbReference type="Pfam" id="PF00389">
    <property type="entry name" value="2-Hacid_dh"/>
    <property type="match status" value="1"/>
</dbReference>
<evidence type="ECO:0000259" key="6">
    <source>
        <dbReference type="Pfam" id="PF02826"/>
    </source>
</evidence>
<reference evidence="8" key="1">
    <citation type="submission" date="2017-02" db="EMBL/GenBank/DDBJ databases">
        <authorList>
            <person name="Varghese N."/>
            <person name="Submissions S."/>
        </authorList>
    </citation>
    <scope>NUCLEOTIDE SEQUENCE [LARGE SCALE GENOMIC DNA]</scope>
    <source>
        <strain evidence="8">DSM 15739</strain>
    </source>
</reference>
<evidence type="ECO:0000313" key="8">
    <source>
        <dbReference type="Proteomes" id="UP000189941"/>
    </source>
</evidence>
<dbReference type="RefSeq" id="WP_078754988.1">
    <property type="nucleotide sequence ID" value="NZ_FUWO01000001.1"/>
</dbReference>
<dbReference type="PANTHER" id="PTHR43333">
    <property type="entry name" value="2-HACID_DH_C DOMAIN-CONTAINING PROTEIN"/>
    <property type="match status" value="1"/>
</dbReference>
<dbReference type="SUPFAM" id="SSF51735">
    <property type="entry name" value="NAD(P)-binding Rossmann-fold domains"/>
    <property type="match status" value="1"/>
</dbReference>
<dbReference type="EMBL" id="FUWO01000001">
    <property type="protein sequence ID" value="SJZ30886.1"/>
    <property type="molecule type" value="Genomic_DNA"/>
</dbReference>
<organism evidence="7 8">
    <name type="scientific">Globicatella sulfidifaciens DSM 15739</name>
    <dbReference type="NCBI Taxonomy" id="1121925"/>
    <lineage>
        <taxon>Bacteria</taxon>
        <taxon>Bacillati</taxon>
        <taxon>Bacillota</taxon>
        <taxon>Bacilli</taxon>
        <taxon>Lactobacillales</taxon>
        <taxon>Aerococcaceae</taxon>
        <taxon>Globicatella</taxon>
    </lineage>
</organism>
<accession>A0A1T4JL41</accession>
<dbReference type="AlphaFoldDB" id="A0A1T4JL41"/>
<evidence type="ECO:0000313" key="7">
    <source>
        <dbReference type="EMBL" id="SJZ30886.1"/>
    </source>
</evidence>
<dbReference type="SUPFAM" id="SSF52283">
    <property type="entry name" value="Formate/glycerate dehydrogenase catalytic domain-like"/>
    <property type="match status" value="1"/>
</dbReference>
<dbReference type="PANTHER" id="PTHR43333:SF1">
    <property type="entry name" value="D-ISOMER SPECIFIC 2-HYDROXYACID DEHYDROGENASE NAD-BINDING DOMAIN-CONTAINING PROTEIN"/>
    <property type="match status" value="1"/>
</dbReference>
<keyword evidence="3" id="KW-0520">NAD</keyword>
<comment type="similarity">
    <text evidence="1 4">Belongs to the D-isomer specific 2-hydroxyacid dehydrogenase family.</text>
</comment>
<dbReference type="Proteomes" id="UP000189941">
    <property type="component" value="Unassembled WGS sequence"/>
</dbReference>
<proteinExistence type="inferred from homology"/>
<evidence type="ECO:0000256" key="1">
    <source>
        <dbReference type="ARBA" id="ARBA00005854"/>
    </source>
</evidence>
<dbReference type="InterPro" id="IPR036291">
    <property type="entry name" value="NAD(P)-bd_dom_sf"/>
</dbReference>
<evidence type="ECO:0000256" key="4">
    <source>
        <dbReference type="RuleBase" id="RU003719"/>
    </source>
</evidence>
<sequence length="314" mass="35196">MKIAVLPQLNEAQFKLLQSKTQADLVEINESEITAADLAQFEIILGWSDKIVDALTMDHSIKWIQLWMVGVDSIPLDELAEHEIIITTAKGANAPNIAQQIVGYLIMFTRHLHTSRDYQMKHQWERPADYGELTGKKALSIGTGEIGQAFAKIAQAFDMTVDGVNRTGHAVDFFNHCYAIAELDSLLGQYDYIINSLPHTPATDKLFAEKQFNAMANEAIFINVGRGKSVDEKAMIQALLNNEIKGAGLDVFEVEPLPANSPLWDMKNVIITPHRAGISDFYSPRIIDIFLENFPLYQQGKMPTVNLLDYQRGY</sequence>
<dbReference type="Gene3D" id="3.40.50.720">
    <property type="entry name" value="NAD(P)-binding Rossmann-like Domain"/>
    <property type="match status" value="2"/>
</dbReference>
<dbReference type="GO" id="GO:0016616">
    <property type="term" value="F:oxidoreductase activity, acting on the CH-OH group of donors, NAD or NADP as acceptor"/>
    <property type="evidence" value="ECO:0007669"/>
    <property type="project" value="InterPro"/>
</dbReference>
<feature type="domain" description="D-isomer specific 2-hydroxyacid dehydrogenase NAD-binding" evidence="6">
    <location>
        <begin position="103"/>
        <end position="276"/>
    </location>
</feature>
<evidence type="ECO:0000256" key="3">
    <source>
        <dbReference type="ARBA" id="ARBA00023027"/>
    </source>
</evidence>
<dbReference type="InterPro" id="IPR006139">
    <property type="entry name" value="D-isomer_2_OHA_DH_cat_dom"/>
</dbReference>
<keyword evidence="2 4" id="KW-0560">Oxidoreductase</keyword>
<dbReference type="OrthoDB" id="9805416at2"/>
<protein>
    <submittedName>
        <fullName evidence="7">Phosphoglycerate dehydrogenase</fullName>
    </submittedName>
</protein>
<dbReference type="STRING" id="1121925.SAMN02746011_00107"/>
<evidence type="ECO:0000256" key="2">
    <source>
        <dbReference type="ARBA" id="ARBA00023002"/>
    </source>
</evidence>
<name>A0A1T4JL41_9LACT</name>
<dbReference type="InterPro" id="IPR006140">
    <property type="entry name" value="D-isomer_DH_NAD-bd"/>
</dbReference>